<feature type="non-terminal residue" evidence="1">
    <location>
        <position position="93"/>
    </location>
</feature>
<evidence type="ECO:0000313" key="1">
    <source>
        <dbReference type="EMBL" id="JAP20084.1"/>
    </source>
</evidence>
<dbReference type="AlphaFoldDB" id="A0A0V0HIM9"/>
<organism evidence="1">
    <name type="scientific">Solanum chacoense</name>
    <name type="common">Chaco potato</name>
    <dbReference type="NCBI Taxonomy" id="4108"/>
    <lineage>
        <taxon>Eukaryota</taxon>
        <taxon>Viridiplantae</taxon>
        <taxon>Streptophyta</taxon>
        <taxon>Embryophyta</taxon>
        <taxon>Tracheophyta</taxon>
        <taxon>Spermatophyta</taxon>
        <taxon>Magnoliopsida</taxon>
        <taxon>eudicotyledons</taxon>
        <taxon>Gunneridae</taxon>
        <taxon>Pentapetalae</taxon>
        <taxon>asterids</taxon>
        <taxon>lamiids</taxon>
        <taxon>Solanales</taxon>
        <taxon>Solanaceae</taxon>
        <taxon>Solanoideae</taxon>
        <taxon>Solaneae</taxon>
        <taxon>Solanum</taxon>
    </lineage>
</organism>
<proteinExistence type="predicted"/>
<accession>A0A0V0HIM9</accession>
<name>A0A0V0HIM9_SOLCH</name>
<reference evidence="1" key="1">
    <citation type="submission" date="2015-12" db="EMBL/GenBank/DDBJ databases">
        <title>Gene expression during late stages of embryo sac development: a critical building block for successful pollen-pistil interactions.</title>
        <authorList>
            <person name="Liu Y."/>
            <person name="Joly V."/>
            <person name="Sabar M."/>
            <person name="Matton D.P."/>
        </authorList>
    </citation>
    <scope>NUCLEOTIDE SEQUENCE</scope>
</reference>
<protein>
    <submittedName>
        <fullName evidence="1">Putative ovule protein</fullName>
    </submittedName>
</protein>
<sequence length="93" mass="11044">MTQELAILKHQQLHVYCVIYSLISFNSDQPNLNKSYYLHKRLNIMILIDLHHPKQQNKKNLPTLVFTPTNACKTRLSYTYFITYLQSSNIYSH</sequence>
<dbReference type="EMBL" id="GEDG01019271">
    <property type="protein sequence ID" value="JAP20084.1"/>
    <property type="molecule type" value="Transcribed_RNA"/>
</dbReference>